<dbReference type="Proteomes" id="UP001240447">
    <property type="component" value="Unassembled WGS sequence"/>
</dbReference>
<evidence type="ECO:0000313" key="1">
    <source>
        <dbReference type="EMBL" id="MDP9821333.1"/>
    </source>
</evidence>
<accession>A0ABT9NLP0</accession>
<evidence type="ECO:0000313" key="2">
    <source>
        <dbReference type="Proteomes" id="UP001240447"/>
    </source>
</evidence>
<dbReference type="RefSeq" id="WP_068124481.1">
    <property type="nucleotide sequence ID" value="NZ_JAUSQM010000001.1"/>
</dbReference>
<gene>
    <name evidence="1" type="ORF">J2S59_001142</name>
</gene>
<organism evidence="1 2">
    <name type="scientific">Nocardioides massiliensis</name>
    <dbReference type="NCBI Taxonomy" id="1325935"/>
    <lineage>
        <taxon>Bacteria</taxon>
        <taxon>Bacillati</taxon>
        <taxon>Actinomycetota</taxon>
        <taxon>Actinomycetes</taxon>
        <taxon>Propionibacteriales</taxon>
        <taxon>Nocardioidaceae</taxon>
        <taxon>Nocardioides</taxon>
    </lineage>
</organism>
<dbReference type="SUPFAM" id="SSF55961">
    <property type="entry name" value="Bet v1-like"/>
    <property type="match status" value="1"/>
</dbReference>
<name>A0ABT9NLP0_9ACTN</name>
<protein>
    <submittedName>
        <fullName evidence="1">Uncharacterized protein YndB with AHSA1/START domain</fullName>
    </submittedName>
</protein>
<proteinExistence type="predicted"/>
<dbReference type="InterPro" id="IPR019587">
    <property type="entry name" value="Polyketide_cyclase/dehydratase"/>
</dbReference>
<sequence>MTQTATPELEATIEVAAPPSTVWQLLADPRHMTRWSPQVVKTFLRGGVPKQGATFVNINRRGPLFWPTQAKIVRFVEDREFAFRVKENYTVWSFELEPTATGTRITQRREAPQGISKLSTTLTKRVLGGTETFTAELQAGMAQTLAAIKADAER</sequence>
<reference evidence="1 2" key="1">
    <citation type="submission" date="2023-07" db="EMBL/GenBank/DDBJ databases">
        <title>Sequencing the genomes of 1000 actinobacteria strains.</title>
        <authorList>
            <person name="Klenk H.-P."/>
        </authorList>
    </citation>
    <scope>NUCLEOTIDE SEQUENCE [LARGE SCALE GENOMIC DNA]</scope>
    <source>
        <strain evidence="1 2">GD13</strain>
    </source>
</reference>
<dbReference type="InterPro" id="IPR023393">
    <property type="entry name" value="START-like_dom_sf"/>
</dbReference>
<dbReference type="Pfam" id="PF10604">
    <property type="entry name" value="Polyketide_cyc2"/>
    <property type="match status" value="1"/>
</dbReference>
<dbReference type="EMBL" id="JAUSQM010000001">
    <property type="protein sequence ID" value="MDP9821333.1"/>
    <property type="molecule type" value="Genomic_DNA"/>
</dbReference>
<keyword evidence="2" id="KW-1185">Reference proteome</keyword>
<dbReference type="Gene3D" id="3.30.530.20">
    <property type="match status" value="1"/>
</dbReference>
<dbReference type="CDD" id="cd07812">
    <property type="entry name" value="SRPBCC"/>
    <property type="match status" value="1"/>
</dbReference>
<comment type="caution">
    <text evidence="1">The sequence shown here is derived from an EMBL/GenBank/DDBJ whole genome shotgun (WGS) entry which is preliminary data.</text>
</comment>